<dbReference type="InterPro" id="IPR032675">
    <property type="entry name" value="LRR_dom_sf"/>
</dbReference>
<evidence type="ECO:0008006" key="11">
    <source>
        <dbReference type="Google" id="ProtNLM"/>
    </source>
</evidence>
<protein>
    <recommendedName>
        <fullName evidence="11">Disease resistance protein RGA3</fullName>
    </recommendedName>
</protein>
<dbReference type="PRINTS" id="PR00364">
    <property type="entry name" value="DISEASERSIST"/>
</dbReference>
<feature type="domain" description="Disease resistance R13L4/SHOC-2-like LRR" evidence="9">
    <location>
        <begin position="566"/>
        <end position="778"/>
    </location>
</feature>
<evidence type="ECO:0000256" key="2">
    <source>
        <dbReference type="ARBA" id="ARBA00022741"/>
    </source>
</evidence>
<evidence type="ECO:0000313" key="10">
    <source>
        <dbReference type="EMBL" id="OAY22036.1"/>
    </source>
</evidence>
<dbReference type="InterPro" id="IPR002182">
    <property type="entry name" value="NB-ARC"/>
</dbReference>
<keyword evidence="4" id="KW-0067">ATP-binding</keyword>
<feature type="coiled-coil region" evidence="5">
    <location>
        <begin position="35"/>
        <end position="86"/>
    </location>
</feature>
<feature type="domain" description="Disease resistance N-terminal" evidence="7">
    <location>
        <begin position="11"/>
        <end position="97"/>
    </location>
</feature>
<dbReference type="FunFam" id="3.40.50.300:FF:001091">
    <property type="entry name" value="Probable disease resistance protein At1g61300"/>
    <property type="match status" value="1"/>
</dbReference>
<dbReference type="GO" id="GO:0006952">
    <property type="term" value="P:defense response"/>
    <property type="evidence" value="ECO:0007669"/>
    <property type="project" value="UniProtKB-KW"/>
</dbReference>
<dbReference type="AlphaFoldDB" id="A0A199UBN4"/>
<feature type="domain" description="Disease resistance protein winged helix" evidence="8">
    <location>
        <begin position="427"/>
        <end position="497"/>
    </location>
</feature>
<dbReference type="InterPro" id="IPR038005">
    <property type="entry name" value="RX-like_CC"/>
</dbReference>
<evidence type="ECO:0000259" key="7">
    <source>
        <dbReference type="Pfam" id="PF18052"/>
    </source>
</evidence>
<reference evidence="10" key="1">
    <citation type="submission" date="2016-02" db="EMBL/GenBank/DDBJ databases">
        <title>WGS assembly of Manihot esculenta.</title>
        <authorList>
            <person name="Bredeson J.V."/>
            <person name="Prochnik S.E."/>
            <person name="Lyons J.B."/>
            <person name="Schmutz J."/>
            <person name="Grimwood J."/>
            <person name="Vrebalov J."/>
            <person name="Bart R.S."/>
            <person name="Amuge T."/>
            <person name="Ferguson M.E."/>
            <person name="Green R."/>
            <person name="Putnam N."/>
            <person name="Stites J."/>
            <person name="Rounsley S."/>
            <person name="Rokhsar D.S."/>
        </authorList>
    </citation>
    <scope>NUCLEOTIDE SEQUENCE [LARGE SCALE GENOMIC DNA]</scope>
    <source>
        <tissue evidence="10">Leaf</tissue>
    </source>
</reference>
<dbReference type="Pfam" id="PF23598">
    <property type="entry name" value="LRR_14"/>
    <property type="match status" value="1"/>
</dbReference>
<dbReference type="SUPFAM" id="SSF52540">
    <property type="entry name" value="P-loop containing nucleoside triphosphate hydrolases"/>
    <property type="match status" value="1"/>
</dbReference>
<dbReference type="GO" id="GO:0043531">
    <property type="term" value="F:ADP binding"/>
    <property type="evidence" value="ECO:0007669"/>
    <property type="project" value="InterPro"/>
</dbReference>
<name>A0A199UBN4_MANES</name>
<dbReference type="Gene3D" id="3.80.10.10">
    <property type="entry name" value="Ribonuclease Inhibitor"/>
    <property type="match status" value="2"/>
</dbReference>
<dbReference type="FunFam" id="1.10.10.10:FF:000322">
    <property type="entry name" value="Probable disease resistance protein At1g63360"/>
    <property type="match status" value="1"/>
</dbReference>
<dbReference type="InterPro" id="IPR058922">
    <property type="entry name" value="WHD_DRP"/>
</dbReference>
<proteinExistence type="predicted"/>
<dbReference type="PANTHER" id="PTHR36766:SF61">
    <property type="entry name" value="NB-ARC DOMAIN DISEASE RESISTANCE PROTEIN"/>
    <property type="match status" value="1"/>
</dbReference>
<evidence type="ECO:0000256" key="1">
    <source>
        <dbReference type="ARBA" id="ARBA00022737"/>
    </source>
</evidence>
<evidence type="ECO:0000259" key="8">
    <source>
        <dbReference type="Pfam" id="PF23559"/>
    </source>
</evidence>
<accession>A0A199UBN4</accession>
<feature type="domain" description="NB-ARC" evidence="6">
    <location>
        <begin position="174"/>
        <end position="341"/>
    </location>
</feature>
<dbReference type="InterPro" id="IPR036388">
    <property type="entry name" value="WH-like_DNA-bd_sf"/>
</dbReference>
<dbReference type="CDD" id="cd14798">
    <property type="entry name" value="RX-CC_like"/>
    <property type="match status" value="1"/>
</dbReference>
<dbReference type="InterPro" id="IPR041118">
    <property type="entry name" value="Rx_N"/>
</dbReference>
<dbReference type="GO" id="GO:0005524">
    <property type="term" value="F:ATP binding"/>
    <property type="evidence" value="ECO:0007669"/>
    <property type="project" value="UniProtKB-KW"/>
</dbReference>
<evidence type="ECO:0000256" key="5">
    <source>
        <dbReference type="SAM" id="Coils"/>
    </source>
</evidence>
<dbReference type="Pfam" id="PF18052">
    <property type="entry name" value="Rx_N"/>
    <property type="match status" value="1"/>
</dbReference>
<dbReference type="InterPro" id="IPR027417">
    <property type="entry name" value="P-loop_NTPase"/>
</dbReference>
<evidence type="ECO:0000259" key="9">
    <source>
        <dbReference type="Pfam" id="PF23598"/>
    </source>
</evidence>
<gene>
    <name evidence="10" type="ORF">MANES_S034700</name>
</gene>
<dbReference type="Gene3D" id="3.40.50.300">
    <property type="entry name" value="P-loop containing nucleotide triphosphate hydrolases"/>
    <property type="match status" value="1"/>
</dbReference>
<dbReference type="Gene3D" id="1.10.10.10">
    <property type="entry name" value="Winged helix-like DNA-binding domain superfamily/Winged helix DNA-binding domain"/>
    <property type="match status" value="1"/>
</dbReference>
<dbReference type="Pfam" id="PF00931">
    <property type="entry name" value="NB-ARC"/>
    <property type="match status" value="1"/>
</dbReference>
<dbReference type="EMBL" id="KV450539">
    <property type="protein sequence ID" value="OAY22036.1"/>
    <property type="molecule type" value="Genomic_DNA"/>
</dbReference>
<organism evidence="10">
    <name type="scientific">Manihot esculenta</name>
    <name type="common">Cassava</name>
    <name type="synonym">Jatropha manihot</name>
    <dbReference type="NCBI Taxonomy" id="3983"/>
    <lineage>
        <taxon>Eukaryota</taxon>
        <taxon>Viridiplantae</taxon>
        <taxon>Streptophyta</taxon>
        <taxon>Embryophyta</taxon>
        <taxon>Tracheophyta</taxon>
        <taxon>Spermatophyta</taxon>
        <taxon>Magnoliopsida</taxon>
        <taxon>eudicotyledons</taxon>
        <taxon>Gunneridae</taxon>
        <taxon>Pentapetalae</taxon>
        <taxon>rosids</taxon>
        <taxon>fabids</taxon>
        <taxon>Malpighiales</taxon>
        <taxon>Euphorbiaceae</taxon>
        <taxon>Crotonoideae</taxon>
        <taxon>Manihoteae</taxon>
        <taxon>Manihot</taxon>
    </lineage>
</organism>
<evidence type="ECO:0000256" key="3">
    <source>
        <dbReference type="ARBA" id="ARBA00022821"/>
    </source>
</evidence>
<dbReference type="InterPro" id="IPR055414">
    <property type="entry name" value="LRR_R13L4/SHOC2-like"/>
</dbReference>
<keyword evidence="2" id="KW-0547">Nucleotide-binding</keyword>
<keyword evidence="1" id="KW-0677">Repeat</keyword>
<keyword evidence="5" id="KW-0175">Coiled coil</keyword>
<sequence length="831" mass="96160">MAQSFLFSIAESVLGKLGSLALEEFFLAWGLENDLEKIRESLKVIKAVLLDAEQQLSLNPRIEIWLENLKQVLYDAEDVVDEFKCEALRRKVVKSGNTTRKVRRFFSSSNPLAFRFRMGHKLKQIRERVDEIAALKSKFGLTERIFDRPVIHREREMTHSFVDASNVIGRDQARDNIVEMLQHVDGENVSIVPIVGIGGLGKTTLAKLVYNDQRVATLFELKLWVCVSDVFELDKVIIKILKSASPDKQYLDMGIDELQRSLREALNGRKYLLILDDVWSEDPRKWLELKTLLMGGANGSKIVVTTRSNRVAEIMGTVSPQNLSLLPHGDCLSLFFKCAFKEYEVKQNPNLTTIGEEIVRKCKGVPLAVITLGSLLYSVTDELEWEFIRDSEIWELKQKENDILPALRLSYEHLPSYLKRCFAYCSIFPKDYQLDDIELVYLWMANGLVQSSNENQELEDVGFRYFKELCSRCFFQDFFEYYGNVKCKMHDLIHDLALSITQNECSMFLDSTQQIAKSVRHVSFPHPESLPKDVPKSLQNLECMRTICFINERREGISSEMFIKTCCSRFQYLRVLGLSDSSFEELPASIGNLKHLKYLSLWRNSNIKRLPNSICKLQSLQTLLLCHCRNLQELPKDIRCMINLRFLWITTHQKYFPTGGIGCLKSLRFLLITECHNLEHLFEDMQGLKKLRKLVIFGCRRLISLPQSIKCLTTLDTLCIARCENLELRMEEGEETQFSLQRLELRWLPKIVDFPKWLIRGSTNSLKVLKVDKCNNLRELPNCLQNMASHPEVRIINCPKLNNNPLQKAGDRKRRFSVHGFYLYSLNDLLS</sequence>
<dbReference type="Pfam" id="PF23559">
    <property type="entry name" value="WHD_DRP"/>
    <property type="match status" value="1"/>
</dbReference>
<dbReference type="GO" id="GO:0051707">
    <property type="term" value="P:response to other organism"/>
    <property type="evidence" value="ECO:0007669"/>
    <property type="project" value="UniProtKB-ARBA"/>
</dbReference>
<evidence type="ECO:0000256" key="4">
    <source>
        <dbReference type="ARBA" id="ARBA00022840"/>
    </source>
</evidence>
<dbReference type="SUPFAM" id="SSF52058">
    <property type="entry name" value="L domain-like"/>
    <property type="match status" value="1"/>
</dbReference>
<evidence type="ECO:0000259" key="6">
    <source>
        <dbReference type="Pfam" id="PF00931"/>
    </source>
</evidence>
<dbReference type="Gene3D" id="1.20.5.4130">
    <property type="match status" value="1"/>
</dbReference>
<dbReference type="PANTHER" id="PTHR36766">
    <property type="entry name" value="PLANT BROAD-SPECTRUM MILDEW RESISTANCE PROTEIN RPW8"/>
    <property type="match status" value="1"/>
</dbReference>
<keyword evidence="3" id="KW-0611">Plant defense</keyword>